<dbReference type="RefSeq" id="WP_130286885.1">
    <property type="nucleotide sequence ID" value="NZ_SGXE01000002.1"/>
</dbReference>
<dbReference type="GO" id="GO:0006979">
    <property type="term" value="P:response to oxidative stress"/>
    <property type="evidence" value="ECO:0007669"/>
    <property type="project" value="InterPro"/>
</dbReference>
<dbReference type="InterPro" id="IPR028427">
    <property type="entry name" value="Met_Sox_Rdtase_MsrB"/>
</dbReference>
<evidence type="ECO:0000313" key="7">
    <source>
        <dbReference type="Proteomes" id="UP000292262"/>
    </source>
</evidence>
<dbReference type="EC" id="1.8.4.12" evidence="1"/>
<name>A0A4Q7P212_9FLAO</name>
<dbReference type="Pfam" id="PF01641">
    <property type="entry name" value="SelR"/>
    <property type="match status" value="1"/>
</dbReference>
<feature type="domain" description="MsrB" evidence="5">
    <location>
        <begin position="36"/>
        <end position="158"/>
    </location>
</feature>
<comment type="caution">
    <text evidence="6">The sequence shown here is derived from an EMBL/GenBank/DDBJ whole genome shotgun (WGS) entry which is preliminary data.</text>
</comment>
<organism evidence="6 7">
    <name type="scientific">Aquimarina brevivitae</name>
    <dbReference type="NCBI Taxonomy" id="323412"/>
    <lineage>
        <taxon>Bacteria</taxon>
        <taxon>Pseudomonadati</taxon>
        <taxon>Bacteroidota</taxon>
        <taxon>Flavobacteriia</taxon>
        <taxon>Flavobacteriales</taxon>
        <taxon>Flavobacteriaceae</taxon>
        <taxon>Aquimarina</taxon>
    </lineage>
</organism>
<dbReference type="SUPFAM" id="SSF51316">
    <property type="entry name" value="Mss4-like"/>
    <property type="match status" value="1"/>
</dbReference>
<dbReference type="Proteomes" id="UP000292262">
    <property type="component" value="Unassembled WGS sequence"/>
</dbReference>
<dbReference type="GO" id="GO:0005737">
    <property type="term" value="C:cytoplasm"/>
    <property type="evidence" value="ECO:0007669"/>
    <property type="project" value="TreeGrafter"/>
</dbReference>
<evidence type="ECO:0000256" key="1">
    <source>
        <dbReference type="ARBA" id="ARBA00012499"/>
    </source>
</evidence>
<reference evidence="6 7" key="1">
    <citation type="submission" date="2019-02" db="EMBL/GenBank/DDBJ databases">
        <title>Genomic Encyclopedia of Type Strains, Phase IV (KMG-IV): sequencing the most valuable type-strain genomes for metagenomic binning, comparative biology and taxonomic classification.</title>
        <authorList>
            <person name="Goeker M."/>
        </authorList>
    </citation>
    <scope>NUCLEOTIDE SEQUENCE [LARGE SCALE GENOMIC DNA]</scope>
    <source>
        <strain evidence="6 7">DSM 17196</strain>
    </source>
</reference>
<evidence type="ECO:0000256" key="2">
    <source>
        <dbReference type="ARBA" id="ARBA00023002"/>
    </source>
</evidence>
<dbReference type="EMBL" id="SGXE01000002">
    <property type="protein sequence ID" value="RZS93775.1"/>
    <property type="molecule type" value="Genomic_DNA"/>
</dbReference>
<dbReference type="OrthoDB" id="4174719at2"/>
<keyword evidence="7" id="KW-1185">Reference proteome</keyword>
<keyword evidence="4" id="KW-0732">Signal</keyword>
<dbReference type="PANTHER" id="PTHR10173:SF57">
    <property type="entry name" value="PEPTIDE-METHIONINE (R)-S-OXIDE REDUCTASE"/>
    <property type="match status" value="1"/>
</dbReference>
<evidence type="ECO:0000259" key="5">
    <source>
        <dbReference type="PROSITE" id="PS51790"/>
    </source>
</evidence>
<feature type="chain" id="PRO_5020440920" description="peptide-methionine (R)-S-oxide reductase" evidence="4">
    <location>
        <begin position="23"/>
        <end position="160"/>
    </location>
</feature>
<evidence type="ECO:0000313" key="6">
    <source>
        <dbReference type="EMBL" id="RZS93775.1"/>
    </source>
</evidence>
<dbReference type="PANTHER" id="PTHR10173">
    <property type="entry name" value="METHIONINE SULFOXIDE REDUCTASE"/>
    <property type="match status" value="1"/>
</dbReference>
<dbReference type="GO" id="GO:0033743">
    <property type="term" value="F:peptide-methionine (R)-S-oxide reductase activity"/>
    <property type="evidence" value="ECO:0007669"/>
    <property type="project" value="UniProtKB-EC"/>
</dbReference>
<dbReference type="Gene3D" id="2.170.150.20">
    <property type="entry name" value="Peptide methionine sulfoxide reductase"/>
    <property type="match status" value="1"/>
</dbReference>
<gene>
    <name evidence="6" type="ORF">EV197_2356</name>
</gene>
<proteinExistence type="predicted"/>
<evidence type="ECO:0000256" key="3">
    <source>
        <dbReference type="ARBA" id="ARBA00048488"/>
    </source>
</evidence>
<keyword evidence="2" id="KW-0560">Oxidoreductase</keyword>
<dbReference type="NCBIfam" id="TIGR00357">
    <property type="entry name" value="peptide-methionine (R)-S-oxide reductase MsrB"/>
    <property type="match status" value="1"/>
</dbReference>
<dbReference type="PROSITE" id="PS51257">
    <property type="entry name" value="PROKAR_LIPOPROTEIN"/>
    <property type="match status" value="1"/>
</dbReference>
<dbReference type="InterPro" id="IPR002579">
    <property type="entry name" value="Met_Sox_Rdtase_MsrB_dom"/>
</dbReference>
<dbReference type="InterPro" id="IPR011057">
    <property type="entry name" value="Mss4-like_sf"/>
</dbReference>
<sequence>MKNIILFSLLSLVFGCTGTAQKNDAKEKTYPISKSDKEWKEVLTKEQYYVLRQEGTERPFSSPLNKIYTSGTFYCAACNTPLYEGEHKFDSGTGWPSFDRAIDGNVDKDIDHKLGYARTEAVCATCGGHLGHIFNDGPRETTGMRHCINGDALVFKPKEK</sequence>
<accession>A0A4Q7P212</accession>
<dbReference type="AlphaFoldDB" id="A0A4Q7P212"/>
<protein>
    <recommendedName>
        <fullName evidence="1">peptide-methionine (R)-S-oxide reductase</fullName>
        <ecNumber evidence="1">1.8.4.12</ecNumber>
    </recommendedName>
</protein>
<comment type="catalytic activity">
    <reaction evidence="3">
        <text>L-methionyl-[protein] + [thioredoxin]-disulfide + H2O = L-methionyl-(R)-S-oxide-[protein] + [thioredoxin]-dithiol</text>
        <dbReference type="Rhea" id="RHEA:24164"/>
        <dbReference type="Rhea" id="RHEA-COMP:10698"/>
        <dbReference type="Rhea" id="RHEA-COMP:10700"/>
        <dbReference type="Rhea" id="RHEA-COMP:12313"/>
        <dbReference type="Rhea" id="RHEA-COMP:12314"/>
        <dbReference type="ChEBI" id="CHEBI:15377"/>
        <dbReference type="ChEBI" id="CHEBI:16044"/>
        <dbReference type="ChEBI" id="CHEBI:29950"/>
        <dbReference type="ChEBI" id="CHEBI:45764"/>
        <dbReference type="ChEBI" id="CHEBI:50058"/>
        <dbReference type="EC" id="1.8.4.12"/>
    </reaction>
</comment>
<feature type="signal peptide" evidence="4">
    <location>
        <begin position="1"/>
        <end position="22"/>
    </location>
</feature>
<dbReference type="GO" id="GO:0030091">
    <property type="term" value="P:protein repair"/>
    <property type="evidence" value="ECO:0007669"/>
    <property type="project" value="InterPro"/>
</dbReference>
<evidence type="ECO:0000256" key="4">
    <source>
        <dbReference type="SAM" id="SignalP"/>
    </source>
</evidence>
<dbReference type="PROSITE" id="PS51790">
    <property type="entry name" value="MSRB"/>
    <property type="match status" value="1"/>
</dbReference>